<protein>
    <submittedName>
        <fullName evidence="2">Dienelactone hydrolase</fullName>
    </submittedName>
</protein>
<dbReference type="InterPro" id="IPR026555">
    <property type="entry name" value="NSL3/Tex30"/>
</dbReference>
<dbReference type="SUPFAM" id="SSF53474">
    <property type="entry name" value="alpha/beta-Hydrolases"/>
    <property type="match status" value="1"/>
</dbReference>
<dbReference type="RefSeq" id="WP_126483437.1">
    <property type="nucleotide sequence ID" value="NZ_RXNS01000008.1"/>
</dbReference>
<dbReference type="InterPro" id="IPR029058">
    <property type="entry name" value="AB_hydrolase_fold"/>
</dbReference>
<dbReference type="AlphaFoldDB" id="A0A431V2W6"/>
<reference evidence="2 3" key="1">
    <citation type="submission" date="2018-12" db="EMBL/GenBank/DDBJ databases">
        <authorList>
            <person name="Yu L."/>
        </authorList>
    </citation>
    <scope>NUCLEOTIDE SEQUENCE [LARGE SCALE GENOMIC DNA]</scope>
    <source>
        <strain evidence="2 3">11S</strain>
    </source>
</reference>
<dbReference type="GO" id="GO:0016787">
    <property type="term" value="F:hydrolase activity"/>
    <property type="evidence" value="ECO:0007669"/>
    <property type="project" value="UniProtKB-KW"/>
</dbReference>
<dbReference type="InterPro" id="IPR046879">
    <property type="entry name" value="KANL3/Tex30_Abhydrolase"/>
</dbReference>
<evidence type="ECO:0000313" key="2">
    <source>
        <dbReference type="EMBL" id="RTR03783.1"/>
    </source>
</evidence>
<dbReference type="Pfam" id="PF20408">
    <property type="entry name" value="Abhydrolase_11"/>
    <property type="match status" value="1"/>
</dbReference>
<dbReference type="Gene3D" id="3.40.50.1820">
    <property type="entry name" value="alpha/beta hydrolase"/>
    <property type="match status" value="1"/>
</dbReference>
<proteinExistence type="predicted"/>
<dbReference type="PANTHER" id="PTHR13136">
    <property type="entry name" value="TESTIS DEVELOPMENT PROTEIN PRTD"/>
    <property type="match status" value="1"/>
</dbReference>
<dbReference type="EMBL" id="RXNS01000008">
    <property type="protein sequence ID" value="RTR03783.1"/>
    <property type="molecule type" value="Genomic_DNA"/>
</dbReference>
<gene>
    <name evidence="2" type="ORF">EKG36_09445</name>
</gene>
<sequence length="240" mass="26589">MSDYSYQSLPLVDGERLGQYLCEGAEGGWDIDDLGAVQVQGDGRTGRLLLTHGAGAGQDSAFLVTLRRELADAGVQTLAIEFDYLRRMREEGRRRPPPRVDRLVDELARWCDSVSHRLSTPLWLGGKSMGGRVASLLAARESVAGLVLCGYPFHPPRKPESLRLDHWPSLACPTLVVQGSRDPFGTRAEVDGYTLPPCAEVHWLEDGDHDWKPRRSSGRDQADLLREGAQCIAAFMTRHQ</sequence>
<keyword evidence="2" id="KW-0378">Hydrolase</keyword>
<dbReference type="OrthoDB" id="652634at2"/>
<organism evidence="2 3">
    <name type="scientific">Halomonas nitroreducens</name>
    <dbReference type="NCBI Taxonomy" id="447425"/>
    <lineage>
        <taxon>Bacteria</taxon>
        <taxon>Pseudomonadati</taxon>
        <taxon>Pseudomonadota</taxon>
        <taxon>Gammaproteobacteria</taxon>
        <taxon>Oceanospirillales</taxon>
        <taxon>Halomonadaceae</taxon>
        <taxon>Halomonas</taxon>
    </lineage>
</organism>
<evidence type="ECO:0000313" key="3">
    <source>
        <dbReference type="Proteomes" id="UP000267400"/>
    </source>
</evidence>
<name>A0A431V2W6_9GAMM</name>
<dbReference type="Proteomes" id="UP000267400">
    <property type="component" value="Unassembled WGS sequence"/>
</dbReference>
<feature type="domain" description="KANL3/Tex30 alpha/beta hydrolase-like" evidence="1">
    <location>
        <begin position="47"/>
        <end position="236"/>
    </location>
</feature>
<dbReference type="PANTHER" id="PTHR13136:SF11">
    <property type="entry name" value="TESTIS-EXPRESSED PROTEIN 30"/>
    <property type="match status" value="1"/>
</dbReference>
<evidence type="ECO:0000259" key="1">
    <source>
        <dbReference type="Pfam" id="PF20408"/>
    </source>
</evidence>
<accession>A0A431V2W6</accession>
<keyword evidence="3" id="KW-1185">Reference proteome</keyword>
<comment type="caution">
    <text evidence="2">The sequence shown here is derived from an EMBL/GenBank/DDBJ whole genome shotgun (WGS) entry which is preliminary data.</text>
</comment>